<keyword evidence="4" id="KW-1185">Reference proteome</keyword>
<evidence type="ECO:0000313" key="3">
    <source>
        <dbReference type="EMBL" id="RPA90701.1"/>
    </source>
</evidence>
<dbReference type="STRING" id="1336337.A0A3N4J2B2"/>
<evidence type="ECO:0000259" key="2">
    <source>
        <dbReference type="Pfam" id="PF22980"/>
    </source>
</evidence>
<gene>
    <name evidence="3" type="ORF">L873DRAFT_397429</name>
</gene>
<dbReference type="Pfam" id="PF22980">
    <property type="entry name" value="Myb_DNA-bind_8"/>
    <property type="match status" value="1"/>
</dbReference>
<sequence length="264" mass="28161">MPAKAPIDENVKFLFACLIRSDYKTIDFTRVAADFNINPAAARMRWSRLKKTINMDDIAASVLGGKKRRNGGRVRLPSPASVKVEDVPSQLSLPPPPPPPAAAREDVILKEEEAVEEEEAAPVLFTGLPEPQKCRRAEGGKERVSIPVVDEDDGLTGGFAATQVPHLPRVAGATAVAGIPPAAAETEVPGMKAEPPTLPEAPPVLVVQAPTSTLKSEQKIQLEEEIAMKSEPPPSEEMRETTGGSAVTVILTANGSKKRKLEST</sequence>
<dbReference type="EMBL" id="ML120517">
    <property type="protein sequence ID" value="RPA90701.1"/>
    <property type="molecule type" value="Genomic_DNA"/>
</dbReference>
<accession>A0A3N4J2B2</accession>
<dbReference type="Proteomes" id="UP000276215">
    <property type="component" value="Unassembled WGS sequence"/>
</dbReference>
<name>A0A3N4J2B2_9PEZI</name>
<evidence type="ECO:0000256" key="1">
    <source>
        <dbReference type="SAM" id="MobiDB-lite"/>
    </source>
</evidence>
<protein>
    <recommendedName>
        <fullName evidence="2">Myb-like DNA-binding domain-containing protein</fullName>
    </recommendedName>
</protein>
<evidence type="ECO:0000313" key="4">
    <source>
        <dbReference type="Proteomes" id="UP000276215"/>
    </source>
</evidence>
<feature type="domain" description="Myb-like DNA-binding" evidence="2">
    <location>
        <begin position="8"/>
        <end position="54"/>
    </location>
</feature>
<dbReference type="InterPro" id="IPR054505">
    <property type="entry name" value="Myb_DNA-bind_8"/>
</dbReference>
<feature type="region of interest" description="Disordered" evidence="1">
    <location>
        <begin position="68"/>
        <end position="102"/>
    </location>
</feature>
<proteinExistence type="predicted"/>
<dbReference type="OrthoDB" id="3944408at2759"/>
<reference evidence="3 4" key="1">
    <citation type="journal article" date="2018" name="Nat. Ecol. Evol.">
        <title>Pezizomycetes genomes reveal the molecular basis of ectomycorrhizal truffle lifestyle.</title>
        <authorList>
            <person name="Murat C."/>
            <person name="Payen T."/>
            <person name="Noel B."/>
            <person name="Kuo A."/>
            <person name="Morin E."/>
            <person name="Chen J."/>
            <person name="Kohler A."/>
            <person name="Krizsan K."/>
            <person name="Balestrini R."/>
            <person name="Da Silva C."/>
            <person name="Montanini B."/>
            <person name="Hainaut M."/>
            <person name="Levati E."/>
            <person name="Barry K.W."/>
            <person name="Belfiori B."/>
            <person name="Cichocki N."/>
            <person name="Clum A."/>
            <person name="Dockter R.B."/>
            <person name="Fauchery L."/>
            <person name="Guy J."/>
            <person name="Iotti M."/>
            <person name="Le Tacon F."/>
            <person name="Lindquist E.A."/>
            <person name="Lipzen A."/>
            <person name="Malagnac F."/>
            <person name="Mello A."/>
            <person name="Molinier V."/>
            <person name="Miyauchi S."/>
            <person name="Poulain J."/>
            <person name="Riccioni C."/>
            <person name="Rubini A."/>
            <person name="Sitrit Y."/>
            <person name="Splivallo R."/>
            <person name="Traeger S."/>
            <person name="Wang M."/>
            <person name="Zifcakova L."/>
            <person name="Wipf D."/>
            <person name="Zambonelli A."/>
            <person name="Paolocci F."/>
            <person name="Nowrousian M."/>
            <person name="Ottonello S."/>
            <person name="Baldrian P."/>
            <person name="Spatafora J.W."/>
            <person name="Henrissat B."/>
            <person name="Nagy L.G."/>
            <person name="Aury J.M."/>
            <person name="Wincker P."/>
            <person name="Grigoriev I.V."/>
            <person name="Bonfante P."/>
            <person name="Martin F.M."/>
        </authorList>
    </citation>
    <scope>NUCLEOTIDE SEQUENCE [LARGE SCALE GENOMIC DNA]</scope>
    <source>
        <strain evidence="3 4">120613-1</strain>
    </source>
</reference>
<dbReference type="AlphaFoldDB" id="A0A3N4J2B2"/>
<organism evidence="3 4">
    <name type="scientific">Choiromyces venosus 120613-1</name>
    <dbReference type="NCBI Taxonomy" id="1336337"/>
    <lineage>
        <taxon>Eukaryota</taxon>
        <taxon>Fungi</taxon>
        <taxon>Dikarya</taxon>
        <taxon>Ascomycota</taxon>
        <taxon>Pezizomycotina</taxon>
        <taxon>Pezizomycetes</taxon>
        <taxon>Pezizales</taxon>
        <taxon>Tuberaceae</taxon>
        <taxon>Choiromyces</taxon>
    </lineage>
</organism>
<feature type="region of interest" description="Disordered" evidence="1">
    <location>
        <begin position="224"/>
        <end position="264"/>
    </location>
</feature>